<comment type="caution">
    <text evidence="1">The sequence shown here is derived from an EMBL/GenBank/DDBJ whole genome shotgun (WGS) entry which is preliminary data.</text>
</comment>
<name>A0ABQ0ARY9_9RHOB</name>
<dbReference type="InterPro" id="IPR027417">
    <property type="entry name" value="P-loop_NTPase"/>
</dbReference>
<protein>
    <submittedName>
        <fullName evidence="1">ParA family protein</fullName>
    </submittedName>
</protein>
<dbReference type="Proteomes" id="UP001441944">
    <property type="component" value="Unassembled WGS sequence"/>
</dbReference>
<dbReference type="PANTHER" id="PTHR13696:SF96">
    <property type="entry name" value="COBQ_COBB_MIND_PARA NUCLEOTIDE BINDING DOMAIN-CONTAINING PROTEIN"/>
    <property type="match status" value="1"/>
</dbReference>
<dbReference type="Pfam" id="PF07015">
    <property type="entry name" value="VirC1"/>
    <property type="match status" value="1"/>
</dbReference>
<sequence length="227" mass="23667">MPIISFASSKGGAGKTTSSIILGTELAASGASVVLIDADPAARLAKWAEISNLPDGIEVIQSTGERTILDEIDEAVSKAAFVIIDLEGSASRLASFAIGESDLVVVPSGEEQQDADAAVDTLAEVSREGRSRGKNIPAAVLLCRTNAAVKSRLEKFIQGQLKSAAPVFETQLHRRTSFSALHNAGAGLRQLDSKEFNGIEKAIANAQAFAAEVIDMLEEQGTSSDAA</sequence>
<dbReference type="InterPro" id="IPR050678">
    <property type="entry name" value="DNA_Partitioning_ATPase"/>
</dbReference>
<proteinExistence type="predicted"/>
<evidence type="ECO:0000313" key="1">
    <source>
        <dbReference type="EMBL" id="GAA6198651.1"/>
    </source>
</evidence>
<dbReference type="InterPro" id="IPR009744">
    <property type="entry name" value="VirC1"/>
</dbReference>
<dbReference type="PIRSF" id="PIRSF009320">
    <property type="entry name" value="Nuc_binding_HP_1000"/>
    <property type="match status" value="1"/>
</dbReference>
<dbReference type="EMBL" id="BAABWU010000026">
    <property type="protein sequence ID" value="GAA6198651.1"/>
    <property type="molecule type" value="Genomic_DNA"/>
</dbReference>
<dbReference type="CDD" id="cd02042">
    <property type="entry name" value="ParAB_family"/>
    <property type="match status" value="1"/>
</dbReference>
<dbReference type="Gene3D" id="3.40.50.300">
    <property type="entry name" value="P-loop containing nucleotide triphosphate hydrolases"/>
    <property type="match status" value="1"/>
</dbReference>
<evidence type="ECO:0000313" key="2">
    <source>
        <dbReference type="Proteomes" id="UP001441944"/>
    </source>
</evidence>
<gene>
    <name evidence="1" type="ORF">NBRC116598_40960</name>
</gene>
<dbReference type="RefSeq" id="WP_353402594.1">
    <property type="nucleotide sequence ID" value="NZ_BAABWU010000026.1"/>
</dbReference>
<keyword evidence="2" id="KW-1185">Reference proteome</keyword>
<dbReference type="PANTHER" id="PTHR13696">
    <property type="entry name" value="P-LOOP CONTAINING NUCLEOSIDE TRIPHOSPHATE HYDROLASE"/>
    <property type="match status" value="1"/>
</dbReference>
<organism evidence="1 2">
    <name type="scientific">Pseudophaeobacter arcticus</name>
    <dbReference type="NCBI Taxonomy" id="385492"/>
    <lineage>
        <taxon>Bacteria</taxon>
        <taxon>Pseudomonadati</taxon>
        <taxon>Pseudomonadota</taxon>
        <taxon>Alphaproteobacteria</taxon>
        <taxon>Rhodobacterales</taxon>
        <taxon>Paracoccaceae</taxon>
        <taxon>Pseudophaeobacter</taxon>
    </lineage>
</organism>
<dbReference type="SUPFAM" id="SSF52540">
    <property type="entry name" value="P-loop containing nucleoside triphosphate hydrolases"/>
    <property type="match status" value="1"/>
</dbReference>
<reference evidence="1 2" key="1">
    <citation type="submission" date="2024-04" db="EMBL/GenBank/DDBJ databases">
        <title>Draft genome sequence of Pseudophaeobacter arcticus NBRC 116598.</title>
        <authorList>
            <person name="Miyakawa T."/>
            <person name="Kusuya Y."/>
            <person name="Miura T."/>
        </authorList>
    </citation>
    <scope>NUCLEOTIDE SEQUENCE [LARGE SCALE GENOMIC DNA]</scope>
    <source>
        <strain evidence="1 2">SU-CL00105</strain>
    </source>
</reference>
<accession>A0ABQ0ARY9</accession>